<evidence type="ECO:0000256" key="1">
    <source>
        <dbReference type="SAM" id="Coils"/>
    </source>
</evidence>
<accession>A0A833HRT9</accession>
<dbReference type="Proteomes" id="UP000465601">
    <property type="component" value="Unassembled WGS sequence"/>
</dbReference>
<feature type="coiled-coil region" evidence="1">
    <location>
        <begin position="36"/>
        <end position="178"/>
    </location>
</feature>
<gene>
    <name evidence="2" type="ORF">F8153_00475</name>
</gene>
<proteinExistence type="predicted"/>
<reference evidence="2 3" key="1">
    <citation type="submission" date="2019-10" db="EMBL/GenBank/DDBJ databases">
        <title>Alkaliphilus serpentinus sp. nov. and Alkaliphilus pronyensis sp. nov., two novel anaerobic alkaliphilic species isolated from the serpentinized-hosted hydrothermal field of the Prony Bay (New Caledonia).</title>
        <authorList>
            <person name="Postec A."/>
        </authorList>
    </citation>
    <scope>NUCLEOTIDE SEQUENCE [LARGE SCALE GENOMIC DNA]</scope>
    <source>
        <strain evidence="2 3">LacT</strain>
    </source>
</reference>
<evidence type="ECO:0000313" key="2">
    <source>
        <dbReference type="EMBL" id="KAB3533561.1"/>
    </source>
</evidence>
<protein>
    <submittedName>
        <fullName evidence="2">Uncharacterized protein</fullName>
    </submittedName>
</protein>
<keyword evidence="1" id="KW-0175">Coiled coil</keyword>
<organism evidence="2 3">
    <name type="scientific">Alkaliphilus serpentinus</name>
    <dbReference type="NCBI Taxonomy" id="1482731"/>
    <lineage>
        <taxon>Bacteria</taxon>
        <taxon>Bacillati</taxon>
        <taxon>Bacillota</taxon>
        <taxon>Clostridia</taxon>
        <taxon>Peptostreptococcales</taxon>
        <taxon>Natronincolaceae</taxon>
        <taxon>Alkaliphilus</taxon>
    </lineage>
</organism>
<dbReference type="Gene3D" id="1.10.287.2610">
    <property type="match status" value="1"/>
</dbReference>
<keyword evidence="3" id="KW-1185">Reference proteome</keyword>
<sequence>MFFKRQQKNINLDEKIIKKSKVPILIHDIAWRQIFKKNMNRTMEGLSKELDNLLKEEKETQKKIQERNNRKNTVIKLILKISELINSKGREDAIEELEKAKDEMQQLNTELEELYQRLESFPFEIERVNLALLKETVRVAYTDLNKSKDQLAATEGEISKLRMKLDVLREEKEELTNKVDSLYTFLHAMVGHEEMENIDEQLENKEDNK</sequence>
<dbReference type="EMBL" id="WBZB01000002">
    <property type="protein sequence ID" value="KAB3533561.1"/>
    <property type="molecule type" value="Genomic_DNA"/>
</dbReference>
<dbReference type="AlphaFoldDB" id="A0A833HRT9"/>
<name>A0A833HRT9_9FIRM</name>
<dbReference type="RefSeq" id="WP_151864378.1">
    <property type="nucleotide sequence ID" value="NZ_WBZB01000002.1"/>
</dbReference>
<comment type="caution">
    <text evidence="2">The sequence shown here is derived from an EMBL/GenBank/DDBJ whole genome shotgun (WGS) entry which is preliminary data.</text>
</comment>
<dbReference type="OrthoDB" id="1707350at2"/>
<evidence type="ECO:0000313" key="3">
    <source>
        <dbReference type="Proteomes" id="UP000465601"/>
    </source>
</evidence>